<evidence type="ECO:0000313" key="3">
    <source>
        <dbReference type="Proteomes" id="UP001517367"/>
    </source>
</evidence>
<dbReference type="SMART" id="SM00530">
    <property type="entry name" value="HTH_XRE"/>
    <property type="match status" value="1"/>
</dbReference>
<dbReference type="Gene3D" id="1.10.260.40">
    <property type="entry name" value="lambda repressor-like DNA-binding domains"/>
    <property type="match status" value="1"/>
</dbReference>
<evidence type="ECO:0000313" key="2">
    <source>
        <dbReference type="EMBL" id="MFN0290650.1"/>
    </source>
</evidence>
<proteinExistence type="predicted"/>
<dbReference type="PROSITE" id="PS50943">
    <property type="entry name" value="HTH_CROC1"/>
    <property type="match status" value="1"/>
</dbReference>
<dbReference type="SUPFAM" id="SSF47413">
    <property type="entry name" value="lambda repressor-like DNA-binding domains"/>
    <property type="match status" value="1"/>
</dbReference>
<dbReference type="InterPro" id="IPR010982">
    <property type="entry name" value="Lambda_DNA-bd_dom_sf"/>
</dbReference>
<sequence length="104" mass="11997">MKIASGRVIKAIRLHLSYTQKFVANHLNITVTTLANIENGRVNLDIEKLYHLSLLYRMPARDILELIIEIHQKGNEEGLVSAIRQLRSITEYDLKFVEEPNPML</sequence>
<dbReference type="InterPro" id="IPR001387">
    <property type="entry name" value="Cro/C1-type_HTH"/>
</dbReference>
<dbReference type="Pfam" id="PF12844">
    <property type="entry name" value="HTH_19"/>
    <property type="match status" value="1"/>
</dbReference>
<organism evidence="2 3">
    <name type="scientific">Pedobacter helvus</name>
    <dbReference type="NCBI Taxonomy" id="2563444"/>
    <lineage>
        <taxon>Bacteria</taxon>
        <taxon>Pseudomonadati</taxon>
        <taxon>Bacteroidota</taxon>
        <taxon>Sphingobacteriia</taxon>
        <taxon>Sphingobacteriales</taxon>
        <taxon>Sphingobacteriaceae</taxon>
        <taxon>Pedobacter</taxon>
    </lineage>
</organism>
<protein>
    <submittedName>
        <fullName evidence="2">Helix-turn-helix transcriptional regulator</fullName>
    </submittedName>
</protein>
<keyword evidence="3" id="KW-1185">Reference proteome</keyword>
<dbReference type="CDD" id="cd00093">
    <property type="entry name" value="HTH_XRE"/>
    <property type="match status" value="1"/>
</dbReference>
<dbReference type="Proteomes" id="UP001517367">
    <property type="component" value="Unassembled WGS sequence"/>
</dbReference>
<feature type="domain" description="HTH cro/C1-type" evidence="1">
    <location>
        <begin position="9"/>
        <end position="63"/>
    </location>
</feature>
<reference evidence="2 3" key="1">
    <citation type="submission" date="2024-12" db="EMBL/GenBank/DDBJ databases">
        <authorList>
            <person name="Hu S."/>
        </authorList>
    </citation>
    <scope>NUCLEOTIDE SEQUENCE [LARGE SCALE GENOMIC DNA]</scope>
    <source>
        <strain evidence="2 3">P-25</strain>
    </source>
</reference>
<accession>A0ABW9JFF9</accession>
<dbReference type="EMBL" id="SRMP02000004">
    <property type="protein sequence ID" value="MFN0290650.1"/>
    <property type="molecule type" value="Genomic_DNA"/>
</dbReference>
<name>A0ABW9JFF9_9SPHI</name>
<gene>
    <name evidence="2" type="ORF">E5L68_004575</name>
</gene>
<dbReference type="RefSeq" id="WP_138729871.1">
    <property type="nucleotide sequence ID" value="NZ_SRMP02000004.1"/>
</dbReference>
<evidence type="ECO:0000259" key="1">
    <source>
        <dbReference type="PROSITE" id="PS50943"/>
    </source>
</evidence>
<comment type="caution">
    <text evidence="2">The sequence shown here is derived from an EMBL/GenBank/DDBJ whole genome shotgun (WGS) entry which is preliminary data.</text>
</comment>